<dbReference type="AlphaFoldDB" id="A0A4P9WGX7"/>
<dbReference type="EMBL" id="KZ995455">
    <property type="protein sequence ID" value="RKO90638.1"/>
    <property type="molecule type" value="Genomic_DNA"/>
</dbReference>
<feature type="region of interest" description="Disordered" evidence="1">
    <location>
        <begin position="157"/>
        <end position="178"/>
    </location>
</feature>
<reference evidence="3" key="1">
    <citation type="journal article" date="2018" name="Nat. Microbiol.">
        <title>Leveraging single-cell genomics to expand the fungal tree of life.</title>
        <authorList>
            <person name="Ahrendt S.R."/>
            <person name="Quandt C.A."/>
            <person name="Ciobanu D."/>
            <person name="Clum A."/>
            <person name="Salamov A."/>
            <person name="Andreopoulos B."/>
            <person name="Cheng J.F."/>
            <person name="Woyke T."/>
            <person name="Pelin A."/>
            <person name="Henrissat B."/>
            <person name="Reynolds N.K."/>
            <person name="Benny G.L."/>
            <person name="Smith M.E."/>
            <person name="James T.Y."/>
            <person name="Grigoriev I.V."/>
        </authorList>
    </citation>
    <scope>NUCLEOTIDE SEQUENCE [LARGE SCALE GENOMIC DNA]</scope>
</reference>
<evidence type="ECO:0000313" key="3">
    <source>
        <dbReference type="Proteomes" id="UP000269721"/>
    </source>
</evidence>
<proteinExistence type="predicted"/>
<feature type="region of interest" description="Disordered" evidence="1">
    <location>
        <begin position="1"/>
        <end position="71"/>
    </location>
</feature>
<protein>
    <submittedName>
        <fullName evidence="2">Uncharacterized protein</fullName>
    </submittedName>
</protein>
<keyword evidence="3" id="KW-1185">Reference proteome</keyword>
<sequence>MSIENHKCVPAHGPRRGAGRKEKNEEKPRSGVKTRAGANDVPSKHTSARRPSPETLRRLVPGRPRTRPRAVCEGPPRYSHCTRCFQDISPGNAPATHVGWQKQTPACPCHVGMQPYLLGRVFVARHASTFVRLPSVAGALPDNTAALQPAPPFLAPTRVNPTAGKPPNPPNHAKSDESWRAALASRTAAPLGGSTPYASMEVRSLVHTERMRYLTFDLANAELRRKWGKKADTRRLGLHWPTQVGCHFVRAKRGIAPRRRLAHQHKPYRKGRQVLRTLPTLQPRQARQADDPDVVPPPFKSEMNPLQLELHPYMKYIIGVNLLFSEYPDSGRRR</sequence>
<feature type="compositionally biased region" description="Basic and acidic residues" evidence="1">
    <location>
        <begin position="19"/>
        <end position="29"/>
    </location>
</feature>
<evidence type="ECO:0000313" key="2">
    <source>
        <dbReference type="EMBL" id="RKO90638.1"/>
    </source>
</evidence>
<organism evidence="2 3">
    <name type="scientific">Blyttiomyces helicus</name>
    <dbReference type="NCBI Taxonomy" id="388810"/>
    <lineage>
        <taxon>Eukaryota</taxon>
        <taxon>Fungi</taxon>
        <taxon>Fungi incertae sedis</taxon>
        <taxon>Chytridiomycota</taxon>
        <taxon>Chytridiomycota incertae sedis</taxon>
        <taxon>Chytridiomycetes</taxon>
        <taxon>Chytridiomycetes incertae sedis</taxon>
        <taxon>Blyttiomyces</taxon>
    </lineage>
</organism>
<dbReference type="Proteomes" id="UP000269721">
    <property type="component" value="Unassembled WGS sequence"/>
</dbReference>
<name>A0A4P9WGX7_9FUNG</name>
<accession>A0A4P9WGX7</accession>
<gene>
    <name evidence="2" type="ORF">BDK51DRAFT_45422</name>
</gene>
<evidence type="ECO:0000256" key="1">
    <source>
        <dbReference type="SAM" id="MobiDB-lite"/>
    </source>
</evidence>